<comment type="caution">
    <text evidence="1">The sequence shown here is derived from an EMBL/GenBank/DDBJ whole genome shotgun (WGS) entry which is preliminary data.</text>
</comment>
<evidence type="ECO:0000313" key="1">
    <source>
        <dbReference type="EMBL" id="RSK49296.1"/>
    </source>
</evidence>
<dbReference type="EMBL" id="RWIT01000003">
    <property type="protein sequence ID" value="RSK49296.1"/>
    <property type="molecule type" value="Genomic_DNA"/>
</dbReference>
<gene>
    <name evidence="1" type="ORF">EI291_07295</name>
</gene>
<evidence type="ECO:0008006" key="3">
    <source>
        <dbReference type="Google" id="ProtNLM"/>
    </source>
</evidence>
<name>A0A3R9V955_9BACT</name>
<sequence length="139" mass="15710">MSIIASDTPDLLTMQYRPELGVMDVRWLRPVAARELQQSYSMALEAAPATRYWLLDLRQRGPASEDDTHWVLTQFVPDLAARTRGRVYLAFLVAASQLSPEEQEAGSPMVLTDQAHVRLFAAEEPALHWLAGRQHHESD</sequence>
<proteinExistence type="predicted"/>
<protein>
    <recommendedName>
        <fullName evidence="3">STAS/SEC14 domain-containing protein</fullName>
    </recommendedName>
</protein>
<evidence type="ECO:0000313" key="2">
    <source>
        <dbReference type="Proteomes" id="UP000273500"/>
    </source>
</evidence>
<keyword evidence="2" id="KW-1185">Reference proteome</keyword>
<accession>A0A3R9V955</accession>
<dbReference type="RefSeq" id="WP_125419155.1">
    <property type="nucleotide sequence ID" value="NZ_RWIT01000003.1"/>
</dbReference>
<organism evidence="1 2">
    <name type="scientific">Hymenobacter rigui</name>
    <dbReference type="NCBI Taxonomy" id="334424"/>
    <lineage>
        <taxon>Bacteria</taxon>
        <taxon>Pseudomonadati</taxon>
        <taxon>Bacteroidota</taxon>
        <taxon>Cytophagia</taxon>
        <taxon>Cytophagales</taxon>
        <taxon>Hymenobacteraceae</taxon>
        <taxon>Hymenobacter</taxon>
    </lineage>
</organism>
<reference evidence="1 2" key="1">
    <citation type="submission" date="2018-12" db="EMBL/GenBank/DDBJ databases">
        <authorList>
            <person name="Feng G."/>
            <person name="Zhu H."/>
        </authorList>
    </citation>
    <scope>NUCLEOTIDE SEQUENCE [LARGE SCALE GENOMIC DNA]</scope>
    <source>
        <strain evidence="1 2">KCTC 12533</strain>
    </source>
</reference>
<dbReference type="Proteomes" id="UP000273500">
    <property type="component" value="Unassembled WGS sequence"/>
</dbReference>
<dbReference type="OrthoDB" id="884362at2"/>
<dbReference type="AlphaFoldDB" id="A0A3R9V955"/>